<accession>A0A7G7G3Z0</accession>
<dbReference type="EMBL" id="CP055156">
    <property type="protein sequence ID" value="QNF31874.1"/>
    <property type="molecule type" value="Genomic_DNA"/>
</dbReference>
<evidence type="ECO:0000313" key="2">
    <source>
        <dbReference type="Proteomes" id="UP000515237"/>
    </source>
</evidence>
<keyword evidence="2" id="KW-1185">Reference proteome</keyword>
<proteinExistence type="predicted"/>
<dbReference type="SUPFAM" id="SSF56935">
    <property type="entry name" value="Porins"/>
    <property type="match status" value="1"/>
</dbReference>
<dbReference type="NCBIfam" id="NF033709">
    <property type="entry name" value="PorV_fam"/>
    <property type="match status" value="1"/>
</dbReference>
<dbReference type="Proteomes" id="UP000515237">
    <property type="component" value="Chromosome"/>
</dbReference>
<name>A0A7G7G3Z0_9BACT</name>
<dbReference type="NCBIfam" id="NF033711">
    <property type="entry name" value="T9SS_PorQ"/>
    <property type="match status" value="1"/>
</dbReference>
<dbReference type="AlphaFoldDB" id="A0A7G7G3Z0"/>
<reference evidence="1 2" key="1">
    <citation type="journal article" date="2018" name="Int. J. Syst. Evol. Microbiol.">
        <title>Adhaeribacter swui sp. nov., isolated from wet mud.</title>
        <authorList>
            <person name="Kim D.U."/>
            <person name="Kim K.W."/>
            <person name="Kang M.S."/>
            <person name="Kim J.Y."/>
            <person name="Jang J.H."/>
            <person name="Kim M.K."/>
        </authorList>
    </citation>
    <scope>NUCLEOTIDE SEQUENCE [LARGE SCALE GENOMIC DNA]</scope>
    <source>
        <strain evidence="1 2">KCTC 52873</strain>
    </source>
</reference>
<sequence length="346" mass="38010">MLLNQRTIFTFFLFLQAFIGHGQVGSRQVFSFLDNPAGARLAALGSVNVSAPGTDATMLQANPALLQAGMHKHLALSYTDYIADISLSSVYYAVNHPKYGQWGAGLQYLGYGDFTQTDPTGQSTGSFSVHDYVLSLTHATTLKPFTLGATLKFALSGIAEYKSTAALVDLGGIYKHPEKELYVGLALKNIGYQLKTFTGEKRVAMPFDAQLGVTYKPEHMPLQFSVTAHHLQQFNISYSDTTQSGLYLVNPPATTFTDKLARHFVVSSQFLLSKNFQVIVGYNHLRRQELRLETKSGGAGLSMGATVRVKSFEFIFTRAYYHVAGASNAFTVISNVTPLFKKKTRV</sequence>
<gene>
    <name evidence="1" type="primary">porQ</name>
    <name evidence="1" type="ORF">HUW51_03740</name>
</gene>
<evidence type="ECO:0000313" key="1">
    <source>
        <dbReference type="EMBL" id="QNF31874.1"/>
    </source>
</evidence>
<dbReference type="KEGG" id="aswu:HUW51_03740"/>
<dbReference type="RefSeq" id="WP_185272657.1">
    <property type="nucleotide sequence ID" value="NZ_CP055156.1"/>
</dbReference>
<dbReference type="Gene3D" id="2.40.160.60">
    <property type="entry name" value="Outer membrane protein transport protein (OMPP1/FadL/TodX)"/>
    <property type="match status" value="1"/>
</dbReference>
<protein>
    <submittedName>
        <fullName evidence="1">Type IX secretion system protein PorQ</fullName>
    </submittedName>
</protein>
<organism evidence="1 2">
    <name type="scientific">Adhaeribacter swui</name>
    <dbReference type="NCBI Taxonomy" id="2086471"/>
    <lineage>
        <taxon>Bacteria</taxon>
        <taxon>Pseudomonadati</taxon>
        <taxon>Bacteroidota</taxon>
        <taxon>Cytophagia</taxon>
        <taxon>Cytophagales</taxon>
        <taxon>Hymenobacteraceae</taxon>
        <taxon>Adhaeribacter</taxon>
    </lineage>
</organism>